<proteinExistence type="predicted"/>
<evidence type="ECO:0000313" key="2">
    <source>
        <dbReference type="EMBL" id="KAJ7085828.1"/>
    </source>
</evidence>
<comment type="caution">
    <text evidence="2">The sequence shown here is derived from an EMBL/GenBank/DDBJ whole genome shotgun (WGS) entry which is preliminary data.</text>
</comment>
<accession>A0AAD6U2Z0</accession>
<evidence type="ECO:0000313" key="3">
    <source>
        <dbReference type="Proteomes" id="UP001222325"/>
    </source>
</evidence>
<reference evidence="2" key="1">
    <citation type="submission" date="2023-03" db="EMBL/GenBank/DDBJ databases">
        <title>Massive genome expansion in bonnet fungi (Mycena s.s.) driven by repeated elements and novel gene families across ecological guilds.</title>
        <authorList>
            <consortium name="Lawrence Berkeley National Laboratory"/>
            <person name="Harder C.B."/>
            <person name="Miyauchi S."/>
            <person name="Viragh M."/>
            <person name="Kuo A."/>
            <person name="Thoen E."/>
            <person name="Andreopoulos B."/>
            <person name="Lu D."/>
            <person name="Skrede I."/>
            <person name="Drula E."/>
            <person name="Henrissat B."/>
            <person name="Morin E."/>
            <person name="Kohler A."/>
            <person name="Barry K."/>
            <person name="LaButti K."/>
            <person name="Morin E."/>
            <person name="Salamov A."/>
            <person name="Lipzen A."/>
            <person name="Mereny Z."/>
            <person name="Hegedus B."/>
            <person name="Baldrian P."/>
            <person name="Stursova M."/>
            <person name="Weitz H."/>
            <person name="Taylor A."/>
            <person name="Grigoriev I.V."/>
            <person name="Nagy L.G."/>
            <person name="Martin F."/>
            <person name="Kauserud H."/>
        </authorList>
    </citation>
    <scope>NUCLEOTIDE SEQUENCE</scope>
    <source>
        <strain evidence="2">CBHHK173m</strain>
    </source>
</reference>
<dbReference type="Proteomes" id="UP001222325">
    <property type="component" value="Unassembled WGS sequence"/>
</dbReference>
<dbReference type="AlphaFoldDB" id="A0AAD6U2Z0"/>
<sequence>MSCIPPPRNLAKLERRTATMAQLQDATGWDKATYKDFRTFVRGASAETGLNPNNRTEQQDSQKWATFRNKVNQRAFVFSGRSLFLVQVLAGFPALNNYANHWPLNLYYNRWVSDRIHHKRDTETTKLPSVTVDHEQSCYQYSDSDEDVPLSRQRTQDRPEFSKSSVESDSDDLDEIPVKRKSKTARSLDETPPRIYIGKDPSTFSRHPCHYRLASSRSNLLESEFEKDSDSSSTRRRISSVRNPSSDLLSRSPAVPARMACLLRLLRYTSDRSRIMHEGAARAFPRGRGGRFANRWPPARSAPAHSRCIGGISAPSVSFIPRT</sequence>
<keyword evidence="3" id="KW-1185">Reference proteome</keyword>
<name>A0AAD6U2Z0_9AGAR</name>
<gene>
    <name evidence="2" type="ORF">B0H15DRAFT_372727</name>
</gene>
<feature type="region of interest" description="Disordered" evidence="1">
    <location>
        <begin position="141"/>
        <end position="202"/>
    </location>
</feature>
<organism evidence="2 3">
    <name type="scientific">Mycena belliarum</name>
    <dbReference type="NCBI Taxonomy" id="1033014"/>
    <lineage>
        <taxon>Eukaryota</taxon>
        <taxon>Fungi</taxon>
        <taxon>Dikarya</taxon>
        <taxon>Basidiomycota</taxon>
        <taxon>Agaricomycotina</taxon>
        <taxon>Agaricomycetes</taxon>
        <taxon>Agaricomycetidae</taxon>
        <taxon>Agaricales</taxon>
        <taxon>Marasmiineae</taxon>
        <taxon>Mycenaceae</taxon>
        <taxon>Mycena</taxon>
    </lineage>
</organism>
<protein>
    <submittedName>
        <fullName evidence="2">Uncharacterized protein</fullName>
    </submittedName>
</protein>
<evidence type="ECO:0000256" key="1">
    <source>
        <dbReference type="SAM" id="MobiDB-lite"/>
    </source>
</evidence>
<dbReference type="EMBL" id="JARJCN010000033">
    <property type="protein sequence ID" value="KAJ7085828.1"/>
    <property type="molecule type" value="Genomic_DNA"/>
</dbReference>
<feature type="region of interest" description="Disordered" evidence="1">
    <location>
        <begin position="222"/>
        <end position="251"/>
    </location>
</feature>